<dbReference type="GO" id="GO:0005829">
    <property type="term" value="C:cytosol"/>
    <property type="evidence" value="ECO:0007669"/>
    <property type="project" value="TreeGrafter"/>
</dbReference>
<dbReference type="EC" id="2.3.1.39" evidence="1"/>
<evidence type="ECO:0000259" key="5">
    <source>
        <dbReference type="SMART" id="SM00827"/>
    </source>
</evidence>
<dbReference type="InterPro" id="IPR016035">
    <property type="entry name" value="Acyl_Trfase/lysoPLipase"/>
</dbReference>
<keyword evidence="2" id="KW-0808">Transferase</keyword>
<dbReference type="PANTHER" id="PTHR42681">
    <property type="entry name" value="MALONYL-COA-ACYL CARRIER PROTEIN TRANSACYLASE, MITOCHONDRIAL"/>
    <property type="match status" value="1"/>
</dbReference>
<comment type="caution">
    <text evidence="6">The sequence shown here is derived from an EMBL/GenBank/DDBJ whole genome shotgun (WGS) entry which is preliminary data.</text>
</comment>
<dbReference type="Proteomes" id="UP000033358">
    <property type="component" value="Unassembled WGS sequence"/>
</dbReference>
<evidence type="ECO:0000256" key="2">
    <source>
        <dbReference type="ARBA" id="ARBA00022679"/>
    </source>
</evidence>
<dbReference type="InterPro" id="IPR050858">
    <property type="entry name" value="Mal-CoA-ACP_Trans/PKS_FabD"/>
</dbReference>
<sequence>IESLIIIILILSGHDKAIDRLVALAAEQQKRAIKLNVSAPFHSQLMLPAQKIMLDALEGVNISAPSVPLIANVTAEETRDPELIRSLLVKQVTGMVRWYESILLLKERGVTKIVEIGAGKVLSGLTKRIDKEIETISIQAPSDIDSFVKSL</sequence>
<dbReference type="GO" id="GO:0006633">
    <property type="term" value="P:fatty acid biosynthetic process"/>
    <property type="evidence" value="ECO:0007669"/>
    <property type="project" value="TreeGrafter"/>
</dbReference>
<evidence type="ECO:0000256" key="3">
    <source>
        <dbReference type="ARBA" id="ARBA00023315"/>
    </source>
</evidence>
<accession>A0A0F5MP76</accession>
<name>A0A0F5MP76_9RICK</name>
<keyword evidence="7" id="KW-1185">Reference proteome</keyword>
<feature type="domain" description="Malonyl-CoA:ACP transacylase (MAT)" evidence="5">
    <location>
        <begin position="1"/>
        <end position="143"/>
    </location>
</feature>
<keyword evidence="3" id="KW-0012">Acyltransferase</keyword>
<organism evidence="6 7">
    <name type="scientific">Candidatus Arcanibacter lacustris</name>
    <dbReference type="NCBI Taxonomy" id="1607817"/>
    <lineage>
        <taxon>Bacteria</taxon>
        <taxon>Pseudomonadati</taxon>
        <taxon>Pseudomonadota</taxon>
        <taxon>Alphaproteobacteria</taxon>
        <taxon>Rickettsiales</taxon>
        <taxon>Candidatus Arcanibacter</taxon>
    </lineage>
</organism>
<comment type="catalytic activity">
    <reaction evidence="4">
        <text>holo-[ACP] + malonyl-CoA = malonyl-[ACP] + CoA</text>
        <dbReference type="Rhea" id="RHEA:41792"/>
        <dbReference type="Rhea" id="RHEA-COMP:9623"/>
        <dbReference type="Rhea" id="RHEA-COMP:9685"/>
        <dbReference type="ChEBI" id="CHEBI:57287"/>
        <dbReference type="ChEBI" id="CHEBI:57384"/>
        <dbReference type="ChEBI" id="CHEBI:64479"/>
        <dbReference type="ChEBI" id="CHEBI:78449"/>
        <dbReference type="EC" id="2.3.1.39"/>
    </reaction>
</comment>
<protein>
    <recommendedName>
        <fullName evidence="1">[acyl-carrier-protein] S-malonyltransferase</fullName>
        <ecNumber evidence="1">2.3.1.39</ecNumber>
    </recommendedName>
</protein>
<evidence type="ECO:0000313" key="6">
    <source>
        <dbReference type="EMBL" id="KKB96590.1"/>
    </source>
</evidence>
<evidence type="ECO:0000256" key="1">
    <source>
        <dbReference type="ARBA" id="ARBA00013258"/>
    </source>
</evidence>
<dbReference type="Gene3D" id="3.40.366.10">
    <property type="entry name" value="Malonyl-Coenzyme A Acyl Carrier Protein, domain 2"/>
    <property type="match status" value="1"/>
</dbReference>
<dbReference type="EMBL" id="JYHA01000051">
    <property type="protein sequence ID" value="KKB96590.1"/>
    <property type="molecule type" value="Genomic_DNA"/>
</dbReference>
<dbReference type="GO" id="GO:0004314">
    <property type="term" value="F:[acyl-carrier-protein] S-malonyltransferase activity"/>
    <property type="evidence" value="ECO:0007669"/>
    <property type="project" value="UniProtKB-EC"/>
</dbReference>
<proteinExistence type="predicted"/>
<evidence type="ECO:0000256" key="4">
    <source>
        <dbReference type="ARBA" id="ARBA00048462"/>
    </source>
</evidence>
<dbReference type="InterPro" id="IPR001227">
    <property type="entry name" value="Ac_transferase_dom_sf"/>
</dbReference>
<dbReference type="PATRIC" id="fig|1607817.3.peg.332"/>
<evidence type="ECO:0000313" key="7">
    <source>
        <dbReference type="Proteomes" id="UP000033358"/>
    </source>
</evidence>
<reference evidence="6 7" key="1">
    <citation type="submission" date="2015-02" db="EMBL/GenBank/DDBJ databases">
        <title>Single cell genomics of a rare environmental alphaproteobacterium provides unique insights into Rickettsiaceae evolution.</title>
        <authorList>
            <person name="Martijn J."/>
            <person name="Schulz F."/>
            <person name="Zaremba-Niedzwiedzka K."/>
            <person name="Viklund J."/>
            <person name="Stepanauskas R."/>
            <person name="Andersson S.G.E."/>
            <person name="Horn M."/>
            <person name="Guy L."/>
            <person name="Ettema T.J.G."/>
        </authorList>
    </citation>
    <scope>NUCLEOTIDE SEQUENCE [LARGE SCALE GENOMIC DNA]</scope>
    <source>
        <strain evidence="6 7">SCGC AAA041-L04</strain>
    </source>
</reference>
<dbReference type="SMART" id="SM00827">
    <property type="entry name" value="PKS_AT"/>
    <property type="match status" value="1"/>
</dbReference>
<dbReference type="PANTHER" id="PTHR42681:SF1">
    <property type="entry name" value="MALONYL-COA-ACYL CARRIER PROTEIN TRANSACYLASE, MITOCHONDRIAL"/>
    <property type="match status" value="1"/>
</dbReference>
<dbReference type="AlphaFoldDB" id="A0A0F5MP76"/>
<gene>
    <name evidence="6" type="ORF">SZ25_00333</name>
</gene>
<dbReference type="InterPro" id="IPR014043">
    <property type="entry name" value="Acyl_transferase_dom"/>
</dbReference>
<dbReference type="SUPFAM" id="SSF52151">
    <property type="entry name" value="FabD/lysophospholipase-like"/>
    <property type="match status" value="1"/>
</dbReference>
<feature type="non-terminal residue" evidence="6">
    <location>
        <position position="1"/>
    </location>
</feature>